<dbReference type="InterPro" id="IPR016181">
    <property type="entry name" value="Acyl_CoA_acyltransferase"/>
</dbReference>
<organism evidence="2 3">
    <name type="scientific">Maribacter arcticus</name>
    <dbReference type="NCBI Taxonomy" id="561365"/>
    <lineage>
        <taxon>Bacteria</taxon>
        <taxon>Pseudomonadati</taxon>
        <taxon>Bacteroidota</taxon>
        <taxon>Flavobacteriia</taxon>
        <taxon>Flavobacteriales</taxon>
        <taxon>Flavobacteriaceae</taxon>
        <taxon>Maribacter</taxon>
    </lineage>
</organism>
<keyword evidence="3" id="KW-1185">Reference proteome</keyword>
<dbReference type="GO" id="GO:0016747">
    <property type="term" value="F:acyltransferase activity, transferring groups other than amino-acyl groups"/>
    <property type="evidence" value="ECO:0007669"/>
    <property type="project" value="InterPro"/>
</dbReference>
<dbReference type="STRING" id="561365.SAMN05660866_02604"/>
<name>A0A1T5D220_9FLAO</name>
<evidence type="ECO:0000313" key="2">
    <source>
        <dbReference type="EMBL" id="SKB65646.1"/>
    </source>
</evidence>
<sequence length="118" mass="13922">MWPNHPVDYVRLPNDHEGKHYGLYVDDTLISVVSLFTSNKEAQFRKFATLNEYQRKGYGTILLNEIMSIAEKEQLSRIWCNARTVKTNYYSKFNMRITNTEFVKGGLNYVIMERSFLI</sequence>
<keyword evidence="2" id="KW-0808">Transferase</keyword>
<dbReference type="Pfam" id="PF00583">
    <property type="entry name" value="Acetyltransf_1"/>
    <property type="match status" value="1"/>
</dbReference>
<dbReference type="AlphaFoldDB" id="A0A1T5D220"/>
<dbReference type="Gene3D" id="3.40.630.30">
    <property type="match status" value="1"/>
</dbReference>
<evidence type="ECO:0000259" key="1">
    <source>
        <dbReference type="PROSITE" id="PS51186"/>
    </source>
</evidence>
<reference evidence="3" key="1">
    <citation type="submission" date="2017-02" db="EMBL/GenBank/DDBJ databases">
        <authorList>
            <person name="Varghese N."/>
            <person name="Submissions S."/>
        </authorList>
    </citation>
    <scope>NUCLEOTIDE SEQUENCE [LARGE SCALE GENOMIC DNA]</scope>
    <source>
        <strain evidence="3">DSM 23546</strain>
    </source>
</reference>
<dbReference type="CDD" id="cd04301">
    <property type="entry name" value="NAT_SF"/>
    <property type="match status" value="1"/>
</dbReference>
<accession>A0A1T5D220</accession>
<evidence type="ECO:0000313" key="3">
    <source>
        <dbReference type="Proteomes" id="UP000190339"/>
    </source>
</evidence>
<dbReference type="InterPro" id="IPR000182">
    <property type="entry name" value="GNAT_dom"/>
</dbReference>
<gene>
    <name evidence="2" type="ORF">SAMN05660866_02604</name>
</gene>
<dbReference type="SUPFAM" id="SSF55729">
    <property type="entry name" value="Acyl-CoA N-acyltransferases (Nat)"/>
    <property type="match status" value="1"/>
</dbReference>
<dbReference type="Proteomes" id="UP000190339">
    <property type="component" value="Unassembled WGS sequence"/>
</dbReference>
<dbReference type="OrthoDB" id="1178186at2"/>
<dbReference type="EMBL" id="FUYL01000008">
    <property type="protein sequence ID" value="SKB65646.1"/>
    <property type="molecule type" value="Genomic_DNA"/>
</dbReference>
<feature type="domain" description="N-acetyltransferase" evidence="1">
    <location>
        <begin position="1"/>
        <end position="117"/>
    </location>
</feature>
<protein>
    <submittedName>
        <fullName evidence="2">Acetyltransferase (GNAT) domain-containing protein</fullName>
    </submittedName>
</protein>
<dbReference type="PROSITE" id="PS51186">
    <property type="entry name" value="GNAT"/>
    <property type="match status" value="1"/>
</dbReference>
<proteinExistence type="predicted"/>